<sequence length="195" mass="22316">MLKLKELLSVDRASRVTFTFQLDENRTGAFGDGFRRIVTVLTINHLGNATSDDEMLQNVTDEKNIPIFTYKVFTEALSTKVLAMLFSALLCLSLLICCVICYRIHQCNRSRYIFKSTNGKFLDTSYRIFNEQKVHKSRVDHFVAGSFETEHLEECSPMRVSSRMSSAQSFKKFRFTGDHPSLSGIEASLSEEDYH</sequence>
<evidence type="ECO:0000313" key="2">
    <source>
        <dbReference type="EMBL" id="RCN28397.1"/>
    </source>
</evidence>
<evidence type="ECO:0000313" key="3">
    <source>
        <dbReference type="Proteomes" id="UP000252519"/>
    </source>
</evidence>
<keyword evidence="3" id="KW-1185">Reference proteome</keyword>
<keyword evidence="1" id="KW-0472">Membrane</keyword>
<name>A0A368FDX8_ANCCA</name>
<feature type="transmembrane region" description="Helical" evidence="1">
    <location>
        <begin position="81"/>
        <end position="102"/>
    </location>
</feature>
<organism evidence="2 3">
    <name type="scientific">Ancylostoma caninum</name>
    <name type="common">Dog hookworm</name>
    <dbReference type="NCBI Taxonomy" id="29170"/>
    <lineage>
        <taxon>Eukaryota</taxon>
        <taxon>Metazoa</taxon>
        <taxon>Ecdysozoa</taxon>
        <taxon>Nematoda</taxon>
        <taxon>Chromadorea</taxon>
        <taxon>Rhabditida</taxon>
        <taxon>Rhabditina</taxon>
        <taxon>Rhabditomorpha</taxon>
        <taxon>Strongyloidea</taxon>
        <taxon>Ancylostomatidae</taxon>
        <taxon>Ancylostomatinae</taxon>
        <taxon>Ancylostoma</taxon>
    </lineage>
</organism>
<dbReference type="AlphaFoldDB" id="A0A368FDX8"/>
<reference evidence="2 3" key="1">
    <citation type="submission" date="2014-10" db="EMBL/GenBank/DDBJ databases">
        <title>Draft genome of the hookworm Ancylostoma caninum.</title>
        <authorList>
            <person name="Mitreva M."/>
        </authorList>
    </citation>
    <scope>NUCLEOTIDE SEQUENCE [LARGE SCALE GENOMIC DNA]</scope>
    <source>
        <strain evidence="2 3">Baltimore</strain>
    </source>
</reference>
<dbReference type="EMBL" id="JOJR01002647">
    <property type="protein sequence ID" value="RCN28397.1"/>
    <property type="molecule type" value="Genomic_DNA"/>
</dbReference>
<keyword evidence="1" id="KW-1133">Transmembrane helix</keyword>
<proteinExistence type="predicted"/>
<gene>
    <name evidence="2" type="ORF">ANCCAN_25860</name>
</gene>
<dbReference type="Proteomes" id="UP000252519">
    <property type="component" value="Unassembled WGS sequence"/>
</dbReference>
<evidence type="ECO:0000256" key="1">
    <source>
        <dbReference type="SAM" id="Phobius"/>
    </source>
</evidence>
<keyword evidence="1" id="KW-0812">Transmembrane</keyword>
<comment type="caution">
    <text evidence="2">The sequence shown here is derived from an EMBL/GenBank/DDBJ whole genome shotgun (WGS) entry which is preliminary data.</text>
</comment>
<accession>A0A368FDX8</accession>
<dbReference type="OrthoDB" id="10638223at2759"/>
<protein>
    <submittedName>
        <fullName evidence="2">Uncharacterized protein</fullName>
    </submittedName>
</protein>